<dbReference type="Proteomes" id="UP001144673">
    <property type="component" value="Chromosome 3"/>
</dbReference>
<name>A0A9W8Q5U5_AKAMU</name>
<dbReference type="GeneID" id="80889372"/>
<accession>A0A9W8Q5U5</accession>
<feature type="signal peptide" evidence="2">
    <location>
        <begin position="1"/>
        <end position="21"/>
    </location>
</feature>
<feature type="chain" id="PRO_5040868275" evidence="2">
    <location>
        <begin position="22"/>
        <end position="117"/>
    </location>
</feature>
<reference evidence="3" key="1">
    <citation type="journal article" date="2023" name="Access Microbiol">
        <title>De-novo genome assembly for Akanthomyces muscarius, a biocontrol agent of insect agricultural pests.</title>
        <authorList>
            <person name="Erdos Z."/>
            <person name="Studholme D.J."/>
            <person name="Raymond B."/>
            <person name="Sharma M."/>
        </authorList>
    </citation>
    <scope>NUCLEOTIDE SEQUENCE</scope>
    <source>
        <strain evidence="3">Ve6</strain>
    </source>
</reference>
<protein>
    <submittedName>
        <fullName evidence="3">Uncharacterized protein</fullName>
    </submittedName>
</protein>
<keyword evidence="2" id="KW-0732">Signal</keyword>
<proteinExistence type="predicted"/>
<dbReference type="RefSeq" id="XP_056050646.1">
    <property type="nucleotide sequence ID" value="XM_056193628.1"/>
</dbReference>
<evidence type="ECO:0000313" key="4">
    <source>
        <dbReference type="Proteomes" id="UP001144673"/>
    </source>
</evidence>
<dbReference type="EMBL" id="JAJHUN010000010">
    <property type="protein sequence ID" value="KAJ4147705.1"/>
    <property type="molecule type" value="Genomic_DNA"/>
</dbReference>
<evidence type="ECO:0000313" key="3">
    <source>
        <dbReference type="EMBL" id="KAJ4147705.1"/>
    </source>
</evidence>
<evidence type="ECO:0000256" key="2">
    <source>
        <dbReference type="SAM" id="SignalP"/>
    </source>
</evidence>
<gene>
    <name evidence="3" type="ORF">LMH87_002213</name>
</gene>
<dbReference type="KEGG" id="amus:LMH87_002213"/>
<feature type="region of interest" description="Disordered" evidence="1">
    <location>
        <begin position="23"/>
        <end position="61"/>
    </location>
</feature>
<comment type="caution">
    <text evidence="3">The sequence shown here is derived from an EMBL/GenBank/DDBJ whole genome shotgun (WGS) entry which is preliminary data.</text>
</comment>
<dbReference type="AlphaFoldDB" id="A0A9W8Q5U5"/>
<sequence>MKFSASSIITLLAIAATDVVAAPATGGGSVDPVSETAPDSTPAFFSTEEEPMDDNDGGDEPVLRGALACHGAGTLVRKDASEGQTFSARELVPKHTLQRHQHKSRLVVGSEYIGEEP</sequence>
<keyword evidence="4" id="KW-1185">Reference proteome</keyword>
<organism evidence="3 4">
    <name type="scientific">Akanthomyces muscarius</name>
    <name type="common">Entomopathogenic fungus</name>
    <name type="synonym">Lecanicillium muscarium</name>
    <dbReference type="NCBI Taxonomy" id="2231603"/>
    <lineage>
        <taxon>Eukaryota</taxon>
        <taxon>Fungi</taxon>
        <taxon>Dikarya</taxon>
        <taxon>Ascomycota</taxon>
        <taxon>Pezizomycotina</taxon>
        <taxon>Sordariomycetes</taxon>
        <taxon>Hypocreomycetidae</taxon>
        <taxon>Hypocreales</taxon>
        <taxon>Cordycipitaceae</taxon>
        <taxon>Akanthomyces</taxon>
    </lineage>
</organism>
<feature type="compositionally biased region" description="Acidic residues" evidence="1">
    <location>
        <begin position="47"/>
        <end position="59"/>
    </location>
</feature>
<evidence type="ECO:0000256" key="1">
    <source>
        <dbReference type="SAM" id="MobiDB-lite"/>
    </source>
</evidence>